<dbReference type="Pfam" id="PF00912">
    <property type="entry name" value="Transgly"/>
    <property type="match status" value="1"/>
</dbReference>
<keyword evidence="18" id="KW-1133">Transmembrane helix</keyword>
<name>A0ABU5EBG3_9PROT</name>
<feature type="domain" description="Penicillin-binding protein OB-like" evidence="29">
    <location>
        <begin position="323"/>
        <end position="480"/>
    </location>
</feature>
<evidence type="ECO:0000256" key="18">
    <source>
        <dbReference type="ARBA" id="ARBA00022989"/>
    </source>
</evidence>
<protein>
    <recommendedName>
        <fullName evidence="6">Penicillin-binding protein 1A</fullName>
        <ecNumber evidence="24">2.4.99.28</ecNumber>
        <ecNumber evidence="5">3.4.16.4</ecNumber>
    </recommendedName>
</protein>
<evidence type="ECO:0000256" key="26">
    <source>
        <dbReference type="SAM" id="MobiDB-lite"/>
    </source>
</evidence>
<evidence type="ECO:0000259" key="28">
    <source>
        <dbReference type="Pfam" id="PF00912"/>
    </source>
</evidence>
<keyword evidence="31" id="KW-1185">Reference proteome</keyword>
<feature type="region of interest" description="Disordered" evidence="26">
    <location>
        <begin position="420"/>
        <end position="465"/>
    </location>
</feature>
<dbReference type="EC" id="2.4.99.28" evidence="24"/>
<keyword evidence="16" id="KW-0735">Signal-anchor</keyword>
<dbReference type="InterPro" id="IPR036950">
    <property type="entry name" value="PBP_transglycosylase"/>
</dbReference>
<evidence type="ECO:0000256" key="14">
    <source>
        <dbReference type="ARBA" id="ARBA00022801"/>
    </source>
</evidence>
<keyword evidence="12" id="KW-0808">Transferase</keyword>
<comment type="subcellular location">
    <subcellularLocation>
        <location evidence="1">Cell inner membrane</location>
        <topology evidence="1">Single-pass type II membrane protein</topology>
    </subcellularLocation>
</comment>
<evidence type="ECO:0000313" key="30">
    <source>
        <dbReference type="EMBL" id="MDY0883696.1"/>
    </source>
</evidence>
<evidence type="ECO:0000256" key="7">
    <source>
        <dbReference type="ARBA" id="ARBA00022475"/>
    </source>
</evidence>
<evidence type="ECO:0000256" key="22">
    <source>
        <dbReference type="ARBA" id="ARBA00023316"/>
    </source>
</evidence>
<gene>
    <name evidence="30" type="ORF">SMD27_12660</name>
</gene>
<keyword evidence="17" id="KW-0573">Peptidoglycan synthesis</keyword>
<feature type="compositionally biased region" description="Basic and acidic residues" evidence="26">
    <location>
        <begin position="449"/>
        <end position="465"/>
    </location>
</feature>
<dbReference type="Gene3D" id="1.10.3810.10">
    <property type="entry name" value="Biosynthetic peptidoglycan transglycosylase-like"/>
    <property type="match status" value="1"/>
</dbReference>
<evidence type="ECO:0000256" key="25">
    <source>
        <dbReference type="ARBA" id="ARBA00049902"/>
    </source>
</evidence>
<dbReference type="Pfam" id="PF17092">
    <property type="entry name" value="PCB_OB"/>
    <property type="match status" value="1"/>
</dbReference>
<dbReference type="EMBL" id="JAXCLW010000003">
    <property type="protein sequence ID" value="MDY0883696.1"/>
    <property type="molecule type" value="Genomic_DNA"/>
</dbReference>
<comment type="caution">
    <text evidence="30">The sequence shown here is derived from an EMBL/GenBank/DDBJ whole genome shotgun (WGS) entry which is preliminary data.</text>
</comment>
<dbReference type="Proteomes" id="UP001279642">
    <property type="component" value="Unassembled WGS sequence"/>
</dbReference>
<dbReference type="SUPFAM" id="SSF56601">
    <property type="entry name" value="beta-lactamase/transpeptidase-like"/>
    <property type="match status" value="1"/>
</dbReference>
<keyword evidence="7" id="KW-1003">Cell membrane</keyword>
<evidence type="ECO:0000256" key="10">
    <source>
        <dbReference type="ARBA" id="ARBA00022670"/>
    </source>
</evidence>
<keyword evidence="11" id="KW-0328">Glycosyltransferase</keyword>
<evidence type="ECO:0000256" key="8">
    <source>
        <dbReference type="ARBA" id="ARBA00022519"/>
    </source>
</evidence>
<dbReference type="InterPro" id="IPR001460">
    <property type="entry name" value="PCN-bd_Tpept"/>
</dbReference>
<evidence type="ECO:0000256" key="16">
    <source>
        <dbReference type="ARBA" id="ARBA00022968"/>
    </source>
</evidence>
<evidence type="ECO:0000256" key="21">
    <source>
        <dbReference type="ARBA" id="ARBA00023268"/>
    </source>
</evidence>
<feature type="domain" description="Glycosyl transferase family 51" evidence="28">
    <location>
        <begin position="58"/>
        <end position="235"/>
    </location>
</feature>
<dbReference type="InterPro" id="IPR012340">
    <property type="entry name" value="NA-bd_OB-fold"/>
</dbReference>
<evidence type="ECO:0000313" key="31">
    <source>
        <dbReference type="Proteomes" id="UP001279642"/>
    </source>
</evidence>
<dbReference type="Pfam" id="PF00905">
    <property type="entry name" value="Transpeptidase"/>
    <property type="match status" value="1"/>
</dbReference>
<dbReference type="InterPro" id="IPR031376">
    <property type="entry name" value="PCB_OB"/>
</dbReference>
<evidence type="ECO:0000256" key="6">
    <source>
        <dbReference type="ARBA" id="ARBA00018638"/>
    </source>
</evidence>
<dbReference type="InterPro" id="IPR012338">
    <property type="entry name" value="Beta-lactam/transpept-like"/>
</dbReference>
<reference evidence="30 31" key="1">
    <citation type="journal article" date="2016" name="Antonie Van Leeuwenhoek">
        <title>Dongia soli sp. nov., isolated from soil from Dokdo, Korea.</title>
        <authorList>
            <person name="Kim D.U."/>
            <person name="Lee H."/>
            <person name="Kim H."/>
            <person name="Kim S.G."/>
            <person name="Ka J.O."/>
        </authorList>
    </citation>
    <scope>NUCLEOTIDE SEQUENCE [LARGE SCALE GENOMIC DNA]</scope>
    <source>
        <strain evidence="30 31">D78</strain>
    </source>
</reference>
<dbReference type="PANTHER" id="PTHR32282:SF27">
    <property type="entry name" value="PENICILLIN-BINDING PROTEIN 1A"/>
    <property type="match status" value="1"/>
</dbReference>
<dbReference type="SUPFAM" id="SSF53955">
    <property type="entry name" value="Lysozyme-like"/>
    <property type="match status" value="1"/>
</dbReference>
<dbReference type="InterPro" id="IPR001264">
    <property type="entry name" value="Glyco_trans_51"/>
</dbReference>
<keyword evidence="20" id="KW-0046">Antibiotic resistance</keyword>
<organism evidence="30 31">
    <name type="scientific">Dongia soli</name>
    <dbReference type="NCBI Taxonomy" id="600628"/>
    <lineage>
        <taxon>Bacteria</taxon>
        <taxon>Pseudomonadati</taxon>
        <taxon>Pseudomonadota</taxon>
        <taxon>Alphaproteobacteria</taxon>
        <taxon>Rhodospirillales</taxon>
        <taxon>Dongiaceae</taxon>
        <taxon>Dongia</taxon>
    </lineage>
</organism>
<dbReference type="PANTHER" id="PTHR32282">
    <property type="entry name" value="BINDING PROTEIN TRANSPEPTIDASE, PUTATIVE-RELATED"/>
    <property type="match status" value="1"/>
</dbReference>
<dbReference type="CDD" id="cd00164">
    <property type="entry name" value="S1_like"/>
    <property type="match status" value="1"/>
</dbReference>
<keyword evidence="21" id="KW-0511">Multifunctional enzyme</keyword>
<evidence type="ECO:0000256" key="17">
    <source>
        <dbReference type="ARBA" id="ARBA00022984"/>
    </source>
</evidence>
<evidence type="ECO:0000256" key="11">
    <source>
        <dbReference type="ARBA" id="ARBA00022676"/>
    </source>
</evidence>
<comment type="pathway">
    <text evidence="2">Cell wall biogenesis; peptidoglycan biosynthesis.</text>
</comment>
<proteinExistence type="inferred from homology"/>
<comment type="similarity">
    <text evidence="4">In the N-terminal section; belongs to the glycosyltransferase 51 family.</text>
</comment>
<dbReference type="InterPro" id="IPR050396">
    <property type="entry name" value="Glycosyltr_51/Transpeptidase"/>
</dbReference>
<feature type="region of interest" description="Disordered" evidence="26">
    <location>
        <begin position="848"/>
        <end position="937"/>
    </location>
</feature>
<evidence type="ECO:0000256" key="9">
    <source>
        <dbReference type="ARBA" id="ARBA00022645"/>
    </source>
</evidence>
<keyword evidence="19" id="KW-0472">Membrane</keyword>
<feature type="compositionally biased region" description="Pro residues" evidence="26">
    <location>
        <begin position="917"/>
        <end position="927"/>
    </location>
</feature>
<dbReference type="NCBIfam" id="TIGR02074">
    <property type="entry name" value="PBP_1a_fam"/>
    <property type="match status" value="1"/>
</dbReference>
<keyword evidence="13" id="KW-0812">Transmembrane</keyword>
<keyword evidence="8" id="KW-0997">Cell inner membrane</keyword>
<evidence type="ECO:0000256" key="2">
    <source>
        <dbReference type="ARBA" id="ARBA00004752"/>
    </source>
</evidence>
<feature type="compositionally biased region" description="Polar residues" evidence="26">
    <location>
        <begin position="855"/>
        <end position="893"/>
    </location>
</feature>
<evidence type="ECO:0000256" key="23">
    <source>
        <dbReference type="ARBA" id="ARBA00034000"/>
    </source>
</evidence>
<keyword evidence="9" id="KW-0121">Carboxypeptidase</keyword>
<evidence type="ECO:0000256" key="12">
    <source>
        <dbReference type="ARBA" id="ARBA00022679"/>
    </source>
</evidence>
<accession>A0ABU5EBG3</accession>
<sequence length="937" mass="101603">MRFSRLLSFLLGLMMVVAVCGAIAAWFVYKHFSEGLPDYYQLASYDPPLVTRVQAGDGRLLQEYAVENRVFVPIGAIPKRVINAFLAAEDKSFYSHPGIDIPSVIKAAWINVLNYGRDRRPIGASTITQQVTKNFLLSNEVSYGRKVKEAILALRIEKAFSKDRILELYLNQIYLGSGNYGVAAAALNYFNKSLDELTVGEAAYLASLPKAPNNYSIKRNHDAAKARRDWVIDRMLEDGHITAEEDKAAKAEELVQRQRGNTERVDADYFAEEVRRELLAKYGEDGLYKRGLSVRTSVDPVLQADADRALRKQLVNYDRTQGYRGPLRHLETTDNWQQSMAHLAPMPWLYDWQPAIVLSVEKSGAKIGLADGSQGTIPTGDLSWARRRTVDRTGQGHIGPAIKSAEDVFQVGDIVAVEPVEKAGKEDKEADEPIKPDTQSADAQGNDAQGKDAPGKDAQSENASAKKENAIYALRQVPEISGAFVAMDPHTGRVLALTGGWSYELSEFNRATQAMRQVGSSFKPIVYLAALEAGYTPSTIILDAPIVIDQGPGLPLWKPENFEKDFLGPATMREALEHSRNLMTIRLAQTMGMKRVAEMAGRLGVADNLQQTLAMSIGAGESTLLRMVNGYSMIVNGGKKVTPSFIDRVQDNHGWTIYRHDDRPCDGCIAANYNNQPPPQIPDTRPQVLDPVNAYQMVSMMEGVVQRGTGSLVKAVGKPIAGKTGTTNDGRDVWFVGFSPDLAAGVYLGFDQPRSLGRKATGGLLSAPVFRDFMIQALKDKPATPFRVPPGVRLVRVNYKTGQRPVPGDSGPIILEAFKPGTEPTGQMAVIEGNSNYGQDAGYGSIIPLGGNAGPTDSETTIIDSGGSYSASQDETASTPQPGAAQPDTTQPGEQPAVSDQPAVPATGMTQQQQQPNPIPPAAPAAPPASDSSGGLY</sequence>
<evidence type="ECO:0000256" key="19">
    <source>
        <dbReference type="ARBA" id="ARBA00023136"/>
    </source>
</evidence>
<keyword evidence="14" id="KW-0378">Hydrolase</keyword>
<evidence type="ECO:0000256" key="24">
    <source>
        <dbReference type="ARBA" id="ARBA00044770"/>
    </source>
</evidence>
<dbReference type="EC" id="3.4.16.4" evidence="5"/>
<feature type="compositionally biased region" description="Polar residues" evidence="26">
    <location>
        <begin position="437"/>
        <end position="447"/>
    </location>
</feature>
<evidence type="ECO:0000256" key="5">
    <source>
        <dbReference type="ARBA" id="ARBA00012448"/>
    </source>
</evidence>
<dbReference type="Gene3D" id="3.40.710.10">
    <property type="entry name" value="DD-peptidase/beta-lactamase superfamily"/>
    <property type="match status" value="2"/>
</dbReference>
<comment type="similarity">
    <text evidence="3">In the C-terminal section; belongs to the transpeptidase family.</text>
</comment>
<evidence type="ECO:0000259" key="27">
    <source>
        <dbReference type="Pfam" id="PF00905"/>
    </source>
</evidence>
<feature type="domain" description="Penicillin-binding protein transpeptidase" evidence="27">
    <location>
        <begin position="482"/>
        <end position="774"/>
    </location>
</feature>
<evidence type="ECO:0000256" key="4">
    <source>
        <dbReference type="ARBA" id="ARBA00007739"/>
    </source>
</evidence>
<dbReference type="InterPro" id="IPR023346">
    <property type="entry name" value="Lysozyme-like_dom_sf"/>
</dbReference>
<evidence type="ECO:0000259" key="29">
    <source>
        <dbReference type="Pfam" id="PF17092"/>
    </source>
</evidence>
<dbReference type="Gene3D" id="2.40.50.140">
    <property type="entry name" value="Nucleic acid-binding proteins"/>
    <property type="match status" value="1"/>
</dbReference>
<evidence type="ECO:0000256" key="1">
    <source>
        <dbReference type="ARBA" id="ARBA00004249"/>
    </source>
</evidence>
<evidence type="ECO:0000256" key="13">
    <source>
        <dbReference type="ARBA" id="ARBA00022692"/>
    </source>
</evidence>
<keyword evidence="22" id="KW-0961">Cell wall biogenesis/degradation</keyword>
<comment type="catalytic activity">
    <reaction evidence="25">
        <text>[GlcNAc-(1-&gt;4)-Mur2Ac(oyl-L-Ala-gamma-D-Glu-L-Lys-D-Ala-D-Ala)](n)-di-trans,octa-cis-undecaprenyl diphosphate + beta-D-GlcNAc-(1-&gt;4)-Mur2Ac(oyl-L-Ala-gamma-D-Glu-L-Lys-D-Ala-D-Ala)-di-trans,octa-cis-undecaprenyl diphosphate = [GlcNAc-(1-&gt;4)-Mur2Ac(oyl-L-Ala-gamma-D-Glu-L-Lys-D-Ala-D-Ala)](n+1)-di-trans,octa-cis-undecaprenyl diphosphate + di-trans,octa-cis-undecaprenyl diphosphate + H(+)</text>
        <dbReference type="Rhea" id="RHEA:23708"/>
        <dbReference type="Rhea" id="RHEA-COMP:9602"/>
        <dbReference type="Rhea" id="RHEA-COMP:9603"/>
        <dbReference type="ChEBI" id="CHEBI:15378"/>
        <dbReference type="ChEBI" id="CHEBI:58405"/>
        <dbReference type="ChEBI" id="CHEBI:60033"/>
        <dbReference type="ChEBI" id="CHEBI:78435"/>
        <dbReference type="EC" id="2.4.99.28"/>
    </reaction>
</comment>
<keyword evidence="15" id="KW-0133">Cell shape</keyword>
<keyword evidence="10" id="KW-0645">Protease</keyword>
<evidence type="ECO:0000256" key="15">
    <source>
        <dbReference type="ARBA" id="ARBA00022960"/>
    </source>
</evidence>
<feature type="compositionally biased region" description="Basic and acidic residues" evidence="26">
    <location>
        <begin position="420"/>
        <end position="435"/>
    </location>
</feature>
<dbReference type="RefSeq" id="WP_320508767.1">
    <property type="nucleotide sequence ID" value="NZ_JAXCLW010000003.1"/>
</dbReference>
<comment type="catalytic activity">
    <reaction evidence="23">
        <text>Preferential cleavage: (Ac)2-L-Lys-D-Ala-|-D-Ala. Also transpeptidation of peptidyl-alanyl moieties that are N-acyl substituents of D-alanine.</text>
        <dbReference type="EC" id="3.4.16.4"/>
    </reaction>
</comment>
<evidence type="ECO:0000256" key="3">
    <source>
        <dbReference type="ARBA" id="ARBA00007090"/>
    </source>
</evidence>
<evidence type="ECO:0000256" key="20">
    <source>
        <dbReference type="ARBA" id="ARBA00023251"/>
    </source>
</evidence>